<gene>
    <name evidence="1" type="ORF">BXT93_27520</name>
</gene>
<name>A0A1V2FUG5_ECOLX</name>
<protein>
    <submittedName>
        <fullName evidence="1">Uncharacterized protein</fullName>
    </submittedName>
</protein>
<dbReference type="RefSeq" id="WP_076796703.1">
    <property type="nucleotide sequence ID" value="NZ_JAKVSX010000066.1"/>
</dbReference>
<accession>A0A1V2FUG5</accession>
<reference evidence="1 2" key="1">
    <citation type="submission" date="2017-01" db="EMBL/GenBank/DDBJ databases">
        <title>Draft genome sequence of an E. coli strain isolated from human, in Amazon, Brazil.</title>
        <authorList>
            <person name="Moura Q."/>
            <person name="Fernandes M.R."/>
            <person name="Cerdeira L."/>
            <person name="Vianello M."/>
            <person name="Souza T.A."/>
            <person name="Ienne S."/>
            <person name="Lincopan N."/>
        </authorList>
    </citation>
    <scope>NUCLEOTIDE SEQUENCE [LARGE SCALE GENOMIC DNA]</scope>
    <source>
        <strain evidence="1 2">ICBEcBL-II-13</strain>
    </source>
</reference>
<dbReference type="EMBL" id="MTPS01000661">
    <property type="protein sequence ID" value="ONG25506.1"/>
    <property type="molecule type" value="Genomic_DNA"/>
</dbReference>
<sequence>MFDKFFPLHIPAHGIKQNHKNIVYAESQNQNMDAMIITFANMMKAIGYTSSVHPAGGFVTTSCENCRGVNSQRFEKKYHYYWACPDCQTITNGIFMASLWNQREENRLITSKGEEFWHSEGRRVYDRKYRQSYVVDDKGNLTQDDIPDYVLGRINIAQLEDAECRRLAWIEYAN</sequence>
<dbReference type="AlphaFoldDB" id="A0A1V2FUG5"/>
<evidence type="ECO:0000313" key="2">
    <source>
        <dbReference type="Proteomes" id="UP000188967"/>
    </source>
</evidence>
<evidence type="ECO:0000313" key="1">
    <source>
        <dbReference type="EMBL" id="ONG25506.1"/>
    </source>
</evidence>
<organism evidence="1 2">
    <name type="scientific">Escherichia coli</name>
    <dbReference type="NCBI Taxonomy" id="562"/>
    <lineage>
        <taxon>Bacteria</taxon>
        <taxon>Pseudomonadati</taxon>
        <taxon>Pseudomonadota</taxon>
        <taxon>Gammaproteobacteria</taxon>
        <taxon>Enterobacterales</taxon>
        <taxon>Enterobacteriaceae</taxon>
        <taxon>Escherichia</taxon>
    </lineage>
</organism>
<proteinExistence type="predicted"/>
<comment type="caution">
    <text evidence="1">The sequence shown here is derived from an EMBL/GenBank/DDBJ whole genome shotgun (WGS) entry which is preliminary data.</text>
</comment>
<dbReference type="Proteomes" id="UP000188967">
    <property type="component" value="Unassembled WGS sequence"/>
</dbReference>